<dbReference type="Gene3D" id="1.25.10.10">
    <property type="entry name" value="Leucine-rich Repeat Variant"/>
    <property type="match status" value="4"/>
</dbReference>
<comment type="subcellular location">
    <subcellularLocation>
        <location evidence="2">Cytoplasm</location>
    </subcellularLocation>
    <subcellularLocation>
        <location evidence="1">Nucleus</location>
    </subcellularLocation>
</comment>
<dbReference type="SUPFAM" id="SSF48371">
    <property type="entry name" value="ARM repeat"/>
    <property type="match status" value="2"/>
</dbReference>
<evidence type="ECO:0000256" key="6">
    <source>
        <dbReference type="SAM" id="MobiDB-lite"/>
    </source>
</evidence>
<gene>
    <name evidence="7" type="ORF">G7Y89_g13115</name>
</gene>
<evidence type="ECO:0000256" key="3">
    <source>
        <dbReference type="ARBA" id="ARBA00022490"/>
    </source>
</evidence>
<comment type="caution">
    <text evidence="7">The sequence shown here is derived from an EMBL/GenBank/DDBJ whole genome shotgun (WGS) entry which is preliminary data.</text>
</comment>
<dbReference type="Pfam" id="PF00514">
    <property type="entry name" value="Arm"/>
    <property type="match status" value="1"/>
</dbReference>
<dbReference type="EMBL" id="JAAMPI010001476">
    <property type="protein sequence ID" value="KAF4625055.1"/>
    <property type="molecule type" value="Genomic_DNA"/>
</dbReference>
<feature type="region of interest" description="Disordered" evidence="6">
    <location>
        <begin position="800"/>
        <end position="821"/>
    </location>
</feature>
<dbReference type="SMART" id="SM00185">
    <property type="entry name" value="ARM"/>
    <property type="match status" value="5"/>
</dbReference>
<accession>A0A8H4R7W0</accession>
<evidence type="ECO:0000313" key="8">
    <source>
        <dbReference type="Proteomes" id="UP000566819"/>
    </source>
</evidence>
<dbReference type="PANTHER" id="PTHR15651">
    <property type="entry name" value="ARMADILLO REPEAT-CONTAINING PROTEIN 8"/>
    <property type="match status" value="1"/>
</dbReference>
<evidence type="ECO:0000256" key="2">
    <source>
        <dbReference type="ARBA" id="ARBA00004496"/>
    </source>
</evidence>
<keyword evidence="3" id="KW-0963">Cytoplasm</keyword>
<protein>
    <recommendedName>
        <fullName evidence="9">Armadillo repeat-containing protein 8</fullName>
    </recommendedName>
</protein>
<dbReference type="AlphaFoldDB" id="A0A8H4R7W0"/>
<dbReference type="PANTHER" id="PTHR15651:SF7">
    <property type="entry name" value="ARMADILLO REPEAT-CONTAINING PROTEIN 8"/>
    <property type="match status" value="1"/>
</dbReference>
<keyword evidence="4" id="KW-0677">Repeat</keyword>
<dbReference type="InterPro" id="IPR016024">
    <property type="entry name" value="ARM-type_fold"/>
</dbReference>
<feature type="compositionally biased region" description="Polar residues" evidence="6">
    <location>
        <begin position="350"/>
        <end position="370"/>
    </location>
</feature>
<dbReference type="InterPro" id="IPR000225">
    <property type="entry name" value="Armadillo"/>
</dbReference>
<name>A0A8H4R7W0_9HELO</name>
<dbReference type="InterPro" id="IPR011989">
    <property type="entry name" value="ARM-like"/>
</dbReference>
<dbReference type="InterPro" id="IPR038739">
    <property type="entry name" value="ARMC8/Vid28"/>
</dbReference>
<keyword evidence="5" id="KW-0539">Nucleus</keyword>
<organism evidence="7 8">
    <name type="scientific">Cudoniella acicularis</name>
    <dbReference type="NCBI Taxonomy" id="354080"/>
    <lineage>
        <taxon>Eukaryota</taxon>
        <taxon>Fungi</taxon>
        <taxon>Dikarya</taxon>
        <taxon>Ascomycota</taxon>
        <taxon>Pezizomycotina</taxon>
        <taxon>Leotiomycetes</taxon>
        <taxon>Helotiales</taxon>
        <taxon>Tricladiaceae</taxon>
        <taxon>Cudoniella</taxon>
    </lineage>
</organism>
<evidence type="ECO:0000256" key="4">
    <source>
        <dbReference type="ARBA" id="ARBA00022737"/>
    </source>
</evidence>
<dbReference type="GO" id="GO:0005634">
    <property type="term" value="C:nucleus"/>
    <property type="evidence" value="ECO:0007669"/>
    <property type="project" value="UniProtKB-SubCell"/>
</dbReference>
<feature type="region of interest" description="Disordered" evidence="6">
    <location>
        <begin position="342"/>
        <end position="399"/>
    </location>
</feature>
<reference evidence="7 8" key="1">
    <citation type="submission" date="2020-03" db="EMBL/GenBank/DDBJ databases">
        <title>Draft Genome Sequence of Cudoniella acicularis.</title>
        <authorList>
            <person name="Buettner E."/>
            <person name="Kellner H."/>
        </authorList>
    </citation>
    <scope>NUCLEOTIDE SEQUENCE [LARGE SCALE GENOMIC DNA]</scope>
    <source>
        <strain evidence="7 8">DSM 108380</strain>
    </source>
</reference>
<dbReference type="GO" id="GO:0034657">
    <property type="term" value="C:GID complex"/>
    <property type="evidence" value="ECO:0007669"/>
    <property type="project" value="TreeGrafter"/>
</dbReference>
<proteinExistence type="predicted"/>
<evidence type="ECO:0000313" key="7">
    <source>
        <dbReference type="EMBL" id="KAF4625055.1"/>
    </source>
</evidence>
<feature type="compositionally biased region" description="Low complexity" evidence="6">
    <location>
        <begin position="808"/>
        <end position="821"/>
    </location>
</feature>
<sequence length="1032" mass="111781">MARQPSQPWVSQARNARNASEQIGVLRALKNEIVGHPLKKELAVAQGVLDPVVRLTASKTGSRQDGKSHDHSFATRPLGEEEMVRLQGLQVIASIALGGPSFLPSLHSAATLPAILSNLCPINNPSQLVLAALRALSNLADSSALASNFYPLNTNAIAQALFARHHLNSLGRIVSQTSASSNVHCQISIAASLIARVCREERHQQGLANSGVLDALATKLAGCVVAAGLVIPGADILSQRDGLQEYFPTATSPNVGLAVILEAISAIIANSKFRASQLLYSPAILAIFPVSQPTDFISSQNAREAWKAFNVAGLSARQNQLNAVDYLLPFVPYHQAKSASSQASAFPPLGTSNSRENLPSVGRSSSSRYNGASLPSWGDSPGLDTGLAQQDASTTDSEEPESPLIAYLILVLRSSNGMERLMAASVLTVLYRAGLTNKDREMAIGLLVVPLLVQMLDEVVGIPKGKDNLAEEEAQAVDWAIKERAPSVLAMLITDSEYLQKAAFDAGVVGKLAKMLKVSYDPVTEMSLPHSWSPQNGGGGDVDPQYPKLVHQGQPRLLVHKIKIRESTLKAIAALVPFKDEYRKAIVDQGTIPYIVESMNSNPSKPTPKTTEKPERSPSGTNDSESMQGYGVNTVDVLIAAAGAIRALSRSVGILRTTLIDNGVSMPVFRLLQHPDIEVQIAATAAVCNLVTDVSPMRDTLTNAGILKILCEHAHSMNAKLRLNALWALKHFVNSVSNDMKRQCLDELGQGWLVQLICDDTEDEALLSSKVKVEERSHPGLHDEIDEDIEMDQFEDQLTPGLGASFGRSSSSRPSSSRSKSFQQAELRLAALRDAETNPARKARKDDIAVQEQGLDFIRNLIGGAGQNGTPETTEMIDFLFNALGQDRVFEILASKLRSKVINPFNRRSSSNSETRVMPPQSEIITAVGYILVHMAASVPRHRQLVIAQTELLKLLVPQFNNASIEVRLALCWLVTNLTWMDDASDAQACANRANELKKLGFLSKLEMLEHDPELNVRERAKSALWQMKQGY</sequence>
<dbReference type="OrthoDB" id="5559898at2759"/>
<dbReference type="GO" id="GO:0005737">
    <property type="term" value="C:cytoplasm"/>
    <property type="evidence" value="ECO:0007669"/>
    <property type="project" value="UniProtKB-SubCell"/>
</dbReference>
<keyword evidence="8" id="KW-1185">Reference proteome</keyword>
<evidence type="ECO:0000256" key="5">
    <source>
        <dbReference type="ARBA" id="ARBA00023242"/>
    </source>
</evidence>
<feature type="compositionally biased region" description="Low complexity" evidence="6">
    <location>
        <begin position="600"/>
        <end position="609"/>
    </location>
</feature>
<dbReference type="Proteomes" id="UP000566819">
    <property type="component" value="Unassembled WGS sequence"/>
</dbReference>
<dbReference type="GO" id="GO:0043161">
    <property type="term" value="P:proteasome-mediated ubiquitin-dependent protein catabolic process"/>
    <property type="evidence" value="ECO:0007669"/>
    <property type="project" value="TreeGrafter"/>
</dbReference>
<feature type="region of interest" description="Disordered" evidence="6">
    <location>
        <begin position="597"/>
        <end position="628"/>
    </location>
</feature>
<evidence type="ECO:0000256" key="1">
    <source>
        <dbReference type="ARBA" id="ARBA00004123"/>
    </source>
</evidence>
<evidence type="ECO:0008006" key="9">
    <source>
        <dbReference type="Google" id="ProtNLM"/>
    </source>
</evidence>